<keyword evidence="2" id="KW-1185">Reference proteome</keyword>
<gene>
    <name evidence="1" type="ORF">QAD02_008179</name>
</gene>
<accession>A0ACC2N616</accession>
<evidence type="ECO:0000313" key="1">
    <source>
        <dbReference type="EMBL" id="KAJ8666517.1"/>
    </source>
</evidence>
<dbReference type="Proteomes" id="UP001239111">
    <property type="component" value="Chromosome 4"/>
</dbReference>
<organism evidence="1 2">
    <name type="scientific">Eretmocerus hayati</name>
    <dbReference type="NCBI Taxonomy" id="131215"/>
    <lineage>
        <taxon>Eukaryota</taxon>
        <taxon>Metazoa</taxon>
        <taxon>Ecdysozoa</taxon>
        <taxon>Arthropoda</taxon>
        <taxon>Hexapoda</taxon>
        <taxon>Insecta</taxon>
        <taxon>Pterygota</taxon>
        <taxon>Neoptera</taxon>
        <taxon>Endopterygota</taxon>
        <taxon>Hymenoptera</taxon>
        <taxon>Apocrita</taxon>
        <taxon>Proctotrupomorpha</taxon>
        <taxon>Chalcidoidea</taxon>
        <taxon>Aphelinidae</taxon>
        <taxon>Aphelininae</taxon>
        <taxon>Eretmocerus</taxon>
    </lineage>
</organism>
<comment type="caution">
    <text evidence="1">The sequence shown here is derived from an EMBL/GenBank/DDBJ whole genome shotgun (WGS) entry which is preliminary data.</text>
</comment>
<sequence length="271" mass="31475">MDILQMYASSDEEKSDDSKATEHTFQSELNPDKMTRRERNKRRNLGQSYLSSANKLVPAREWVPLEDCEKECCSRVTREDQKCIFISHWRQGTYQKRSLRDQHQKDANEAYNSKRADKERASRKIDKTEIVCCFDLQQCMPTPKLNTSDCFYLRQLWTYNLTIRNMTMNTTSCYMWHESTGNGGANDVASCLHGFVKALPNSVEHVTVYSDNCSGQNKNKMSAGMFTTDVRDKPSLKMIDHKFLIVGHTHMEFDSDHATIERSIKIVRWSD</sequence>
<protein>
    <submittedName>
        <fullName evidence="1">Uncharacterized protein</fullName>
    </submittedName>
</protein>
<proteinExistence type="predicted"/>
<evidence type="ECO:0000313" key="2">
    <source>
        <dbReference type="Proteomes" id="UP001239111"/>
    </source>
</evidence>
<name>A0ACC2N616_9HYME</name>
<dbReference type="EMBL" id="CM056744">
    <property type="protein sequence ID" value="KAJ8666517.1"/>
    <property type="molecule type" value="Genomic_DNA"/>
</dbReference>
<reference evidence="1" key="1">
    <citation type="submission" date="2023-04" db="EMBL/GenBank/DDBJ databases">
        <title>A chromosome-level genome assembly of the parasitoid wasp Eretmocerus hayati.</title>
        <authorList>
            <person name="Zhong Y."/>
            <person name="Liu S."/>
            <person name="Liu Y."/>
        </authorList>
    </citation>
    <scope>NUCLEOTIDE SEQUENCE</scope>
    <source>
        <strain evidence="1">ZJU_SS_LIU_2023</strain>
    </source>
</reference>